<comment type="caution">
    <text evidence="1">The sequence shown here is derived from an EMBL/GenBank/DDBJ whole genome shotgun (WGS) entry which is preliminary data.</text>
</comment>
<reference evidence="2" key="1">
    <citation type="journal article" date="2019" name="Int. J. Syst. Evol. Microbiol.">
        <title>The Global Catalogue of Microorganisms (GCM) 10K type strain sequencing project: providing services to taxonomists for standard genome sequencing and annotation.</title>
        <authorList>
            <consortium name="The Broad Institute Genomics Platform"/>
            <consortium name="The Broad Institute Genome Sequencing Center for Infectious Disease"/>
            <person name="Wu L."/>
            <person name="Ma J."/>
        </authorList>
    </citation>
    <scope>NUCLEOTIDE SEQUENCE [LARGE SCALE GENOMIC DNA]</scope>
    <source>
        <strain evidence="2">JCM 18401</strain>
    </source>
</reference>
<dbReference type="RefSeq" id="WP_345335072.1">
    <property type="nucleotide sequence ID" value="NZ_BAABJZ010000047.1"/>
</dbReference>
<keyword evidence="2" id="KW-1185">Reference proteome</keyword>
<proteinExistence type="predicted"/>
<evidence type="ECO:0000313" key="2">
    <source>
        <dbReference type="Proteomes" id="UP001499988"/>
    </source>
</evidence>
<organism evidence="1 2">
    <name type="scientific">Ferrimonas pelagia</name>
    <dbReference type="NCBI Taxonomy" id="1177826"/>
    <lineage>
        <taxon>Bacteria</taxon>
        <taxon>Pseudomonadati</taxon>
        <taxon>Pseudomonadota</taxon>
        <taxon>Gammaproteobacteria</taxon>
        <taxon>Alteromonadales</taxon>
        <taxon>Ferrimonadaceae</taxon>
        <taxon>Ferrimonas</taxon>
    </lineage>
</organism>
<sequence>MEVKIFTKTLKPKQGFWPSSDKVSDCGLEAEINLWLASQPNIEIKKITQSQSGGSWIPARVVVTVWYQK</sequence>
<dbReference type="EMBL" id="BAABJZ010000047">
    <property type="protein sequence ID" value="GAA4884991.1"/>
    <property type="molecule type" value="Genomic_DNA"/>
</dbReference>
<name>A0ABP9ET95_9GAMM</name>
<gene>
    <name evidence="1" type="ORF">GCM10023333_18360</name>
</gene>
<evidence type="ECO:0000313" key="1">
    <source>
        <dbReference type="EMBL" id="GAA4884991.1"/>
    </source>
</evidence>
<accession>A0ABP9ET95</accession>
<protein>
    <submittedName>
        <fullName evidence="1">Uncharacterized protein</fullName>
    </submittedName>
</protein>
<dbReference type="Proteomes" id="UP001499988">
    <property type="component" value="Unassembled WGS sequence"/>
</dbReference>